<feature type="transmembrane region" description="Helical" evidence="1">
    <location>
        <begin position="327"/>
        <end position="345"/>
    </location>
</feature>
<feature type="transmembrane region" description="Helical" evidence="1">
    <location>
        <begin position="12"/>
        <end position="28"/>
    </location>
</feature>
<organism evidence="2">
    <name type="scientific">freshwater metagenome</name>
    <dbReference type="NCBI Taxonomy" id="449393"/>
    <lineage>
        <taxon>unclassified sequences</taxon>
        <taxon>metagenomes</taxon>
        <taxon>ecological metagenomes</taxon>
    </lineage>
</organism>
<feature type="transmembrane region" description="Helical" evidence="1">
    <location>
        <begin position="104"/>
        <end position="124"/>
    </location>
</feature>
<dbReference type="AlphaFoldDB" id="A0A6J7HRF3"/>
<protein>
    <submittedName>
        <fullName evidence="2">Unannotated protein</fullName>
    </submittedName>
</protein>
<keyword evidence="1" id="KW-1133">Transmembrane helix</keyword>
<feature type="transmembrane region" description="Helical" evidence="1">
    <location>
        <begin position="207"/>
        <end position="223"/>
    </location>
</feature>
<reference evidence="2" key="1">
    <citation type="submission" date="2020-05" db="EMBL/GenBank/DDBJ databases">
        <authorList>
            <person name="Chiriac C."/>
            <person name="Salcher M."/>
            <person name="Ghai R."/>
            <person name="Kavagutti S V."/>
        </authorList>
    </citation>
    <scope>NUCLEOTIDE SEQUENCE</scope>
</reference>
<feature type="transmembrane region" description="Helical" evidence="1">
    <location>
        <begin position="251"/>
        <end position="274"/>
    </location>
</feature>
<dbReference type="EMBL" id="CAFBMZ010000011">
    <property type="protein sequence ID" value="CAB4918740.1"/>
    <property type="molecule type" value="Genomic_DNA"/>
</dbReference>
<proteinExistence type="predicted"/>
<name>A0A6J7HRF3_9ZZZZ</name>
<evidence type="ECO:0000313" key="2">
    <source>
        <dbReference type="EMBL" id="CAB4918740.1"/>
    </source>
</evidence>
<sequence>MNSIVTLTHKRYLSFNLVFLVCSLWFWRHTDLLGHGFLPGDNGDARFTMVLYEHWYQFFTGHTGLSQTLFFYPTHDTLVFSDSFFLQGFIHSIFRGAGFGMLNAWLVTTVLVQLFSAYSAVLIAHKLKLRAIPGAVLVIYWGYNSTMWAQSTHVQHVLYPFVGWIILAGFGFMHAQTFRGKILYLTLALNLSLLLALSSIYAFIFSLLYSGLGAAIYIFWCASKNKLHDNILLNLKLFLQRSFKRIDFKNLLKTILVPIILSIPLTFIFLKIYVFDTSFRTVREASTVSFFSPTFTDFFNPPSDNLLFGRVLQKLFSYGLPGTGEPGMGFTPAFLAILLVTIAIAMRKNLSINRELLRVPLMILVSVSFVELLILKDARGFSFWFLTFEQLPGFNSLRALSRIHTFQYMMASLAVAVILDKLIDYFSPSGRIGKVHFNSRLLKISLPLVVVVLILAESTPNVGRWTADELKIVSIAKKSKADFAQCKSFSVVPSDAQIRQRAMYAWIIDAQVLSALYSKPTLQGYSGGEPTDYGIDTSSTSQVLEASIKNVIATKNLVDSCLLYPINKENIKTKWKVVPIIG</sequence>
<keyword evidence="1" id="KW-0472">Membrane</keyword>
<keyword evidence="1" id="KW-0812">Transmembrane</keyword>
<feature type="transmembrane region" description="Helical" evidence="1">
    <location>
        <begin position="157"/>
        <end position="175"/>
    </location>
</feature>
<accession>A0A6J7HRF3</accession>
<feature type="transmembrane region" description="Helical" evidence="1">
    <location>
        <begin position="357"/>
        <end position="375"/>
    </location>
</feature>
<gene>
    <name evidence="2" type="ORF">UFOPK3684_00266</name>
</gene>
<evidence type="ECO:0000256" key="1">
    <source>
        <dbReference type="SAM" id="Phobius"/>
    </source>
</evidence>